<proteinExistence type="predicted"/>
<evidence type="ECO:0000313" key="4">
    <source>
        <dbReference type="Proteomes" id="UP000224832"/>
    </source>
</evidence>
<evidence type="ECO:0000313" key="3">
    <source>
        <dbReference type="EMBL" id="ALT58030.1"/>
    </source>
</evidence>
<protein>
    <submittedName>
        <fullName evidence="3">Uncharacterized protein</fullName>
    </submittedName>
</protein>
<name>A0A0U3DWQ7_9CAUD</name>
<organism evidence="3 4">
    <name type="scientific">Pseudomonas phage SM1</name>
    <dbReference type="NCBI Taxonomy" id="1772332"/>
    <lineage>
        <taxon>Viruses</taxon>
        <taxon>Duplodnaviria</taxon>
        <taxon>Heunggongvirae</taxon>
        <taxon>Uroviricota</taxon>
        <taxon>Caudoviricetes</taxon>
        <taxon>Samunavirus</taxon>
        <taxon>Samunavirus SM1</taxon>
    </lineage>
</organism>
<accession>A0A0U3DWQ7</accession>
<sequence>MAIMRNPQVRRLRRPAATVEREDKAKAEKELNTKLQLIAVELAKVEAATDAMEALRNRVGELLKTLGKSDHEFAGISAAWKDEMTRASREVDPHKLYNKLAEKDFFAVVKVSLGELGKVLTEDEIDAIAKTIPATKKGQKLVVERKKAAAGRRK</sequence>
<evidence type="ECO:0000256" key="2">
    <source>
        <dbReference type="SAM" id="MobiDB-lite"/>
    </source>
</evidence>
<feature type="coiled-coil region" evidence="1">
    <location>
        <begin position="38"/>
        <end position="65"/>
    </location>
</feature>
<keyword evidence="4" id="KW-1185">Reference proteome</keyword>
<feature type="region of interest" description="Disordered" evidence="2">
    <location>
        <begin position="1"/>
        <end position="25"/>
    </location>
</feature>
<evidence type="ECO:0000256" key="1">
    <source>
        <dbReference type="SAM" id="Coils"/>
    </source>
</evidence>
<dbReference type="EMBL" id="KU245542">
    <property type="protein sequence ID" value="ALT58030.1"/>
    <property type="molecule type" value="Genomic_DNA"/>
</dbReference>
<dbReference type="Proteomes" id="UP000224832">
    <property type="component" value="Segment"/>
</dbReference>
<keyword evidence="1" id="KW-0175">Coiled coil</keyword>
<gene>
    <name evidence="3" type="ORF">SM1_038</name>
</gene>
<reference evidence="3 4" key="1">
    <citation type="submission" date="2015-12" db="EMBL/GenBank/DDBJ databases">
        <title>In silico genomic study of Pseudomonas phage SM1.</title>
        <authorList>
            <person name="Zawawi N.A.M."/>
            <person name="Mat-Arip Y."/>
            <person name="Wan-Jauhari W.K."/>
            <person name="Fauzi A.A."/>
            <person name="Yee F.J."/>
        </authorList>
    </citation>
    <scope>NUCLEOTIDE SEQUENCE [LARGE SCALE GENOMIC DNA]</scope>
</reference>